<dbReference type="InterPro" id="IPR035986">
    <property type="entry name" value="PKD_dom_sf"/>
</dbReference>
<gene>
    <name evidence="3" type="ORF">SAMN02949497_1349</name>
</gene>
<dbReference type="InterPro" id="IPR029865">
    <property type="entry name" value="KIAA0319-like"/>
</dbReference>
<dbReference type="GO" id="GO:0016020">
    <property type="term" value="C:membrane"/>
    <property type="evidence" value="ECO:0007669"/>
    <property type="project" value="TreeGrafter"/>
</dbReference>
<feature type="domain" description="PKD" evidence="2">
    <location>
        <begin position="342"/>
        <end position="434"/>
    </location>
</feature>
<evidence type="ECO:0000313" key="4">
    <source>
        <dbReference type="Proteomes" id="UP000192923"/>
    </source>
</evidence>
<dbReference type="InterPro" id="IPR000601">
    <property type="entry name" value="PKD_dom"/>
</dbReference>
<dbReference type="RefSeq" id="WP_085211089.1">
    <property type="nucleotide sequence ID" value="NZ_FXAM01000001.1"/>
</dbReference>
<organism evidence="3 4">
    <name type="scientific">Methylomagnum ishizawai</name>
    <dbReference type="NCBI Taxonomy" id="1760988"/>
    <lineage>
        <taxon>Bacteria</taxon>
        <taxon>Pseudomonadati</taxon>
        <taxon>Pseudomonadota</taxon>
        <taxon>Gammaproteobacteria</taxon>
        <taxon>Methylococcales</taxon>
        <taxon>Methylococcaceae</taxon>
        <taxon>Methylomagnum</taxon>
    </lineage>
</organism>
<dbReference type="InterPro" id="IPR022409">
    <property type="entry name" value="PKD/Chitinase_dom"/>
</dbReference>
<protein>
    <submittedName>
        <fullName evidence="3">REJ domain-containing protein</fullName>
    </submittedName>
</protein>
<dbReference type="STRING" id="1760988.SAMN02949497_1349"/>
<dbReference type="Gene3D" id="2.60.40.10">
    <property type="entry name" value="Immunoglobulins"/>
    <property type="match status" value="3"/>
</dbReference>
<evidence type="ECO:0000313" key="3">
    <source>
        <dbReference type="EMBL" id="SMF94047.1"/>
    </source>
</evidence>
<reference evidence="3 4" key="1">
    <citation type="submission" date="2016-12" db="EMBL/GenBank/DDBJ databases">
        <authorList>
            <person name="Song W.-J."/>
            <person name="Kurnit D.M."/>
        </authorList>
    </citation>
    <scope>NUCLEOTIDE SEQUENCE [LARGE SCALE GENOMIC DNA]</scope>
    <source>
        <strain evidence="3 4">175</strain>
    </source>
</reference>
<evidence type="ECO:0000259" key="2">
    <source>
        <dbReference type="PROSITE" id="PS50093"/>
    </source>
</evidence>
<dbReference type="SMART" id="SM00089">
    <property type="entry name" value="PKD"/>
    <property type="match status" value="3"/>
</dbReference>
<dbReference type="PANTHER" id="PTHR46182">
    <property type="entry name" value="FI19480P1"/>
    <property type="match status" value="1"/>
</dbReference>
<dbReference type="EMBL" id="FXAM01000001">
    <property type="protein sequence ID" value="SMF94047.1"/>
    <property type="molecule type" value="Genomic_DNA"/>
</dbReference>
<dbReference type="Pfam" id="PF22352">
    <property type="entry name" value="K319L-like_PKD"/>
    <property type="match status" value="3"/>
</dbReference>
<dbReference type="OrthoDB" id="9758386at2"/>
<feature type="region of interest" description="Disordered" evidence="1">
    <location>
        <begin position="150"/>
        <end position="177"/>
    </location>
</feature>
<dbReference type="CDD" id="cd00146">
    <property type="entry name" value="PKD"/>
    <property type="match status" value="1"/>
</dbReference>
<dbReference type="PROSITE" id="PS50093">
    <property type="entry name" value="PKD"/>
    <property type="match status" value="2"/>
</dbReference>
<keyword evidence="4" id="KW-1185">Reference proteome</keyword>
<evidence type="ECO:0000256" key="1">
    <source>
        <dbReference type="SAM" id="MobiDB-lite"/>
    </source>
</evidence>
<accession>A0A1Y6CUQ9</accession>
<feature type="region of interest" description="Disordered" evidence="1">
    <location>
        <begin position="198"/>
        <end position="218"/>
    </location>
</feature>
<sequence>MLPQRHRFHSLPALIGLCASLGWWPTPGWAQTARKPALGTPLGAQIGLSVGVPTYNADTDTYDAPITLHNRSAKKTFHGAFNLVVGPIEPAGISLANASGTTTGGKSYLSIALPDHGLAPHQRIKDNVLSFANADDAHFKFQRKLYGYPGSKRPTAVPGPDQSPALGDTVTLDGSGSTDPRGLALRYAWSIAAAPTGSTASLSDPASAQPSLTPDQPGSYQIRLLVTDGNAASDPTTLTLTVASPPPVADAGGDQTAGIGDTVYLDGTNSYDPEDADLGYRWTFTQKPQGSQASLADADTDSPSFVADQAGTYQVQLIVNNGAMDSAPALANIVVSAQADTSPVADAGFDQTATTGDTVYLDGSASYDPEGADLDYRWTFTQKPQGSQASLADADTDSPSFVADQAGTYQVQLIVNDGTYDSAPATSRITVVAP</sequence>
<feature type="domain" description="PKD" evidence="2">
    <location>
        <begin position="246"/>
        <end position="342"/>
    </location>
</feature>
<proteinExistence type="predicted"/>
<dbReference type="PANTHER" id="PTHR46182:SF2">
    <property type="entry name" value="FI19480P1"/>
    <property type="match status" value="1"/>
</dbReference>
<dbReference type="GO" id="GO:0031410">
    <property type="term" value="C:cytoplasmic vesicle"/>
    <property type="evidence" value="ECO:0007669"/>
    <property type="project" value="TreeGrafter"/>
</dbReference>
<dbReference type="InterPro" id="IPR013783">
    <property type="entry name" value="Ig-like_fold"/>
</dbReference>
<dbReference type="AlphaFoldDB" id="A0A1Y6CUQ9"/>
<dbReference type="SUPFAM" id="SSF49299">
    <property type="entry name" value="PKD domain"/>
    <property type="match status" value="3"/>
</dbReference>
<name>A0A1Y6CUQ9_9GAMM</name>
<dbReference type="Proteomes" id="UP000192923">
    <property type="component" value="Unassembled WGS sequence"/>
</dbReference>